<dbReference type="EMBL" id="GL945485">
    <property type="protein sequence ID" value="EGN95714.1"/>
    <property type="molecule type" value="Genomic_DNA"/>
</dbReference>
<proteinExistence type="predicted"/>
<evidence type="ECO:0000313" key="2">
    <source>
        <dbReference type="Proteomes" id="UP000008063"/>
    </source>
</evidence>
<gene>
    <name evidence="1" type="ORF">SERLA73DRAFT_162483</name>
</gene>
<accession>F8Q826</accession>
<dbReference type="AlphaFoldDB" id="F8Q826"/>
<keyword evidence="2" id="KW-1185">Reference proteome</keyword>
<dbReference type="Proteomes" id="UP000008063">
    <property type="component" value="Unassembled WGS sequence"/>
</dbReference>
<name>F8Q826_SERL3</name>
<dbReference type="HOGENOM" id="CLU_918782_0_0_1"/>
<organism evidence="2">
    <name type="scientific">Serpula lacrymans var. lacrymans (strain S7.3)</name>
    <name type="common">Dry rot fungus</name>
    <dbReference type="NCBI Taxonomy" id="936435"/>
    <lineage>
        <taxon>Eukaryota</taxon>
        <taxon>Fungi</taxon>
        <taxon>Dikarya</taxon>
        <taxon>Basidiomycota</taxon>
        <taxon>Agaricomycotina</taxon>
        <taxon>Agaricomycetes</taxon>
        <taxon>Agaricomycetidae</taxon>
        <taxon>Boletales</taxon>
        <taxon>Coniophorineae</taxon>
        <taxon>Serpulaceae</taxon>
        <taxon>Serpula</taxon>
    </lineage>
</organism>
<sequence>MSYIQFSSPCFVRGKTSGTRNAPLVHHHGHTANSIGEVDWCTNVATSEGIHPISSPPIPAVPNTTDGDLFVHAYLEGSIKKFQIWFVDVGRKSWVKAKADLTDVHPTLKDHRLKLPSSPGQPPTWVTKKTASMYKGRENKQARALVRAGDQGSSSSNTGKKSCPPKWYQIPLTFLLRISHSSNPPNLSTKYGCTNSATITPGLAIVHDTAVVIRKLRGKRSGVEVDFIDKSPDDEFESFTELLEQAYDVYYRAVARKYVQNTVAIKERPSFFRLVPSSKHLQSVNFMEELLVISFFESKFMFN</sequence>
<evidence type="ECO:0000313" key="1">
    <source>
        <dbReference type="EMBL" id="EGN95714.1"/>
    </source>
</evidence>
<dbReference type="InParanoid" id="F8Q826"/>
<reference evidence="2" key="1">
    <citation type="journal article" date="2011" name="Science">
        <title>The plant cell wall-decomposing machinery underlies the functional diversity of forest fungi.</title>
        <authorList>
            <person name="Eastwood D.C."/>
            <person name="Floudas D."/>
            <person name="Binder M."/>
            <person name="Majcherczyk A."/>
            <person name="Schneider P."/>
            <person name="Aerts A."/>
            <person name="Asiegbu F.O."/>
            <person name="Baker S.E."/>
            <person name="Barry K."/>
            <person name="Bendiksby M."/>
            <person name="Blumentritt M."/>
            <person name="Coutinho P.M."/>
            <person name="Cullen D."/>
            <person name="de Vries R.P."/>
            <person name="Gathman A."/>
            <person name="Goodell B."/>
            <person name="Henrissat B."/>
            <person name="Ihrmark K."/>
            <person name="Kauserud H."/>
            <person name="Kohler A."/>
            <person name="LaButti K."/>
            <person name="Lapidus A."/>
            <person name="Lavin J.L."/>
            <person name="Lee Y.-H."/>
            <person name="Lindquist E."/>
            <person name="Lilly W."/>
            <person name="Lucas S."/>
            <person name="Morin E."/>
            <person name="Murat C."/>
            <person name="Oguiza J.A."/>
            <person name="Park J."/>
            <person name="Pisabarro A.G."/>
            <person name="Riley R."/>
            <person name="Rosling A."/>
            <person name="Salamov A."/>
            <person name="Schmidt O."/>
            <person name="Schmutz J."/>
            <person name="Skrede I."/>
            <person name="Stenlid J."/>
            <person name="Wiebenga A."/>
            <person name="Xie X."/>
            <person name="Kuees U."/>
            <person name="Hibbett D.S."/>
            <person name="Hoffmeister D."/>
            <person name="Hoegberg N."/>
            <person name="Martin F."/>
            <person name="Grigoriev I.V."/>
            <person name="Watkinson S.C."/>
        </authorList>
    </citation>
    <scope>NUCLEOTIDE SEQUENCE [LARGE SCALE GENOMIC DNA]</scope>
    <source>
        <strain evidence="2">strain S7.3</strain>
    </source>
</reference>
<protein>
    <submittedName>
        <fullName evidence="1">Uncharacterized protein</fullName>
    </submittedName>
</protein>